<dbReference type="AlphaFoldDB" id="A0A7C9J5E6"/>
<dbReference type="EMBL" id="WXEW01000008">
    <property type="protein sequence ID" value="NAS25182.1"/>
    <property type="molecule type" value="Genomic_DNA"/>
</dbReference>
<dbReference type="InterPro" id="IPR027387">
    <property type="entry name" value="Cytb/b6-like_sf"/>
</dbReference>
<keyword evidence="1" id="KW-0812">Transmembrane</keyword>
<feature type="transmembrane region" description="Helical" evidence="1">
    <location>
        <begin position="180"/>
        <end position="201"/>
    </location>
</feature>
<gene>
    <name evidence="2" type="ORF">GT755_26295</name>
</gene>
<evidence type="ECO:0000313" key="2">
    <source>
        <dbReference type="EMBL" id="NAS25182.1"/>
    </source>
</evidence>
<feature type="transmembrane region" description="Helical" evidence="1">
    <location>
        <begin position="7"/>
        <end position="32"/>
    </location>
</feature>
<keyword evidence="1" id="KW-1133">Transmembrane helix</keyword>
<dbReference type="Proteomes" id="UP000479526">
    <property type="component" value="Unassembled WGS sequence"/>
</dbReference>
<organism evidence="2 3">
    <name type="scientific">Herbidospora solisilvae</name>
    <dbReference type="NCBI Taxonomy" id="2696284"/>
    <lineage>
        <taxon>Bacteria</taxon>
        <taxon>Bacillati</taxon>
        <taxon>Actinomycetota</taxon>
        <taxon>Actinomycetes</taxon>
        <taxon>Streptosporangiales</taxon>
        <taxon>Streptosporangiaceae</taxon>
        <taxon>Herbidospora</taxon>
    </lineage>
</organism>
<feature type="transmembrane region" description="Helical" evidence="1">
    <location>
        <begin position="256"/>
        <end position="276"/>
    </location>
</feature>
<keyword evidence="3" id="KW-1185">Reference proteome</keyword>
<feature type="transmembrane region" description="Helical" evidence="1">
    <location>
        <begin position="229"/>
        <end position="249"/>
    </location>
</feature>
<name>A0A7C9J5E6_9ACTN</name>
<dbReference type="RefSeq" id="WP_161482299.1">
    <property type="nucleotide sequence ID" value="NZ_WXEW01000008.1"/>
</dbReference>
<dbReference type="Gene3D" id="1.20.810.10">
    <property type="entry name" value="Cytochrome Bc1 Complex, Chain C"/>
    <property type="match status" value="1"/>
</dbReference>
<keyword evidence="1" id="KW-0472">Membrane</keyword>
<feature type="transmembrane region" description="Helical" evidence="1">
    <location>
        <begin position="122"/>
        <end position="142"/>
    </location>
</feature>
<protein>
    <recommendedName>
        <fullName evidence="4">Cytochrome bc1 complex cytochrome b subunit</fullName>
    </recommendedName>
</protein>
<evidence type="ECO:0000256" key="1">
    <source>
        <dbReference type="SAM" id="Phobius"/>
    </source>
</evidence>
<reference evidence="2 3" key="1">
    <citation type="submission" date="2020-01" db="EMBL/GenBank/DDBJ databases">
        <title>Herbidospora sp. NEAU-GS84 nov., a novel actinomycete isolated from soil.</title>
        <authorList>
            <person name="Han L."/>
        </authorList>
    </citation>
    <scope>NUCLEOTIDE SEQUENCE [LARGE SCALE GENOMIC DNA]</scope>
    <source>
        <strain evidence="2 3">NEAU-GS84</strain>
    </source>
</reference>
<comment type="caution">
    <text evidence="2">The sequence shown here is derived from an EMBL/GenBank/DDBJ whole genome shotgun (WGS) entry which is preliminary data.</text>
</comment>
<accession>A0A7C9J5E6</accession>
<feature type="transmembrane region" description="Helical" evidence="1">
    <location>
        <begin position="83"/>
        <end position="110"/>
    </location>
</feature>
<sequence>MERARQLLGDVLIGITLVIVAGGAYLGSHYAITDDVVSYSGTYGPLQGVEMSAAYESVLTANFEVPGGLLVRQVHDQYGTVLLVGLVIWAVIGRFSYALPAFGLALVASFSGMQLGEGNGPVPLWFAGHIAATLAMATIMVVSSWREAKEKTHFDRVCGRGSRPAGGRGPFLTMTRLRQAVGGLLILLTLLAAVAGESYVMPFGGEVVVNGSYAPLQGVSQTTDHGGPVLNIGALGLDRGGLFFYGLILWTALGRYLHGAAAFCLGVLATVTAVLLHVSWVWYGVHLLATAGMGAVLADAARREWLTREKHSGHMAASGAAAVCPECAL</sequence>
<evidence type="ECO:0008006" key="4">
    <source>
        <dbReference type="Google" id="ProtNLM"/>
    </source>
</evidence>
<proteinExistence type="predicted"/>
<evidence type="ECO:0000313" key="3">
    <source>
        <dbReference type="Proteomes" id="UP000479526"/>
    </source>
</evidence>